<feature type="region of interest" description="Disordered" evidence="1">
    <location>
        <begin position="21"/>
        <end position="49"/>
    </location>
</feature>
<dbReference type="Proteomes" id="UP000012338">
    <property type="component" value="Unassembled WGS sequence"/>
</dbReference>
<reference evidence="2 3" key="1">
    <citation type="journal article" date="2012" name="PLoS Pathog.">
        <title>Diverse lifestyles and strategies of plant pathogenesis encoded in the genomes of eighteen Dothideomycetes fungi.</title>
        <authorList>
            <person name="Ohm R.A."/>
            <person name="Feau N."/>
            <person name="Henrissat B."/>
            <person name="Schoch C.L."/>
            <person name="Horwitz B.A."/>
            <person name="Barry K.W."/>
            <person name="Condon B.J."/>
            <person name="Copeland A.C."/>
            <person name="Dhillon B."/>
            <person name="Glaser F."/>
            <person name="Hesse C.N."/>
            <person name="Kosti I."/>
            <person name="LaButti K."/>
            <person name="Lindquist E.A."/>
            <person name="Lucas S."/>
            <person name="Salamov A.A."/>
            <person name="Bradshaw R.E."/>
            <person name="Ciuffetti L."/>
            <person name="Hamelin R.C."/>
            <person name="Kema G.H.J."/>
            <person name="Lawrence C."/>
            <person name="Scott J.A."/>
            <person name="Spatafora J.W."/>
            <person name="Turgeon B.G."/>
            <person name="de Wit P.J.G.M."/>
            <person name="Zhong S."/>
            <person name="Goodwin S.B."/>
            <person name="Grigoriev I.V."/>
        </authorList>
    </citation>
    <scope>NUCLEOTIDE SEQUENCE [LARGE SCALE GENOMIC DNA]</scope>
    <source>
        <strain evidence="3">C4 / ATCC 48331 / race T</strain>
    </source>
</reference>
<evidence type="ECO:0000313" key="3">
    <source>
        <dbReference type="Proteomes" id="UP000012338"/>
    </source>
</evidence>
<sequence length="49" mass="5824">MEYFRPDPEIDRAWRELLHSESPSIGKEEASQFTDEPVSPPTSREYHFE</sequence>
<accession>N4WZW7</accession>
<name>N4WZW7_COCH4</name>
<keyword evidence="3" id="KW-1185">Reference proteome</keyword>
<organism evidence="2 3">
    <name type="scientific">Cochliobolus heterostrophus (strain C4 / ATCC 48331 / race T)</name>
    <name type="common">Southern corn leaf blight fungus</name>
    <name type="synonym">Bipolaris maydis</name>
    <dbReference type="NCBI Taxonomy" id="665024"/>
    <lineage>
        <taxon>Eukaryota</taxon>
        <taxon>Fungi</taxon>
        <taxon>Dikarya</taxon>
        <taxon>Ascomycota</taxon>
        <taxon>Pezizomycotina</taxon>
        <taxon>Dothideomycetes</taxon>
        <taxon>Pleosporomycetidae</taxon>
        <taxon>Pleosporales</taxon>
        <taxon>Pleosporineae</taxon>
        <taxon>Pleosporaceae</taxon>
        <taxon>Bipolaris</taxon>
    </lineage>
</organism>
<evidence type="ECO:0000256" key="1">
    <source>
        <dbReference type="SAM" id="MobiDB-lite"/>
    </source>
</evidence>
<dbReference type="HOGENOM" id="CLU_3142977_0_0_1"/>
<protein>
    <submittedName>
        <fullName evidence="2">Uncharacterized protein</fullName>
    </submittedName>
</protein>
<reference evidence="3" key="2">
    <citation type="journal article" date="2013" name="PLoS Genet.">
        <title>Comparative genome structure, secondary metabolite, and effector coding capacity across Cochliobolus pathogens.</title>
        <authorList>
            <person name="Condon B.J."/>
            <person name="Leng Y."/>
            <person name="Wu D."/>
            <person name="Bushley K.E."/>
            <person name="Ohm R.A."/>
            <person name="Otillar R."/>
            <person name="Martin J."/>
            <person name="Schackwitz W."/>
            <person name="Grimwood J."/>
            <person name="MohdZainudin N."/>
            <person name="Xue C."/>
            <person name="Wang R."/>
            <person name="Manning V.A."/>
            <person name="Dhillon B."/>
            <person name="Tu Z.J."/>
            <person name="Steffenson B.J."/>
            <person name="Salamov A."/>
            <person name="Sun H."/>
            <person name="Lowry S."/>
            <person name="LaButti K."/>
            <person name="Han J."/>
            <person name="Copeland A."/>
            <person name="Lindquist E."/>
            <person name="Barry K."/>
            <person name="Schmutz J."/>
            <person name="Baker S.E."/>
            <person name="Ciuffetti L.M."/>
            <person name="Grigoriev I.V."/>
            <person name="Zhong S."/>
            <person name="Turgeon B.G."/>
        </authorList>
    </citation>
    <scope>NUCLEOTIDE SEQUENCE [LARGE SCALE GENOMIC DNA]</scope>
    <source>
        <strain evidence="3">C4 / ATCC 48331 / race T</strain>
    </source>
</reference>
<gene>
    <name evidence="2" type="ORF">COCC4DRAFT_45993</name>
</gene>
<evidence type="ECO:0000313" key="2">
    <source>
        <dbReference type="EMBL" id="ENH98516.1"/>
    </source>
</evidence>
<dbReference type="EMBL" id="KB733576">
    <property type="protein sequence ID" value="ENH98516.1"/>
    <property type="molecule type" value="Genomic_DNA"/>
</dbReference>
<proteinExistence type="predicted"/>
<dbReference type="AlphaFoldDB" id="N4WZW7"/>